<dbReference type="PANTHER" id="PTHR12289">
    <property type="entry name" value="METAXIN RELATED"/>
    <property type="match status" value="1"/>
</dbReference>
<name>A0A1D7U405_9HYPH</name>
<sequence length="240" mass="26339">MITLHSFGPGFGLPDPSPFCIKAEILLQMSGLPFQRVTGNMRSAPKGKLPMIVDDGATIPDSSFIRFHLESAHGIDFDTGLTPEQRGIAWAVEKMLEEQLYWMVVHERWIDSGNFDRGPRHFFKAIPAPLRPLIIAMVKRKVRNNLDGQGTGRHSAEERLALTRRAYAAIAAILGERQYLLGDTPCGADAVLGAFTMSALSPVFDSAIRGVVESHPNLVAYEARIRARFFPEAAAVKAAA</sequence>
<dbReference type="InterPro" id="IPR036282">
    <property type="entry name" value="Glutathione-S-Trfase_C_sf"/>
</dbReference>
<organism evidence="3 4">
    <name type="scientific">Bosea vaviloviae</name>
    <dbReference type="NCBI Taxonomy" id="1526658"/>
    <lineage>
        <taxon>Bacteria</taxon>
        <taxon>Pseudomonadati</taxon>
        <taxon>Pseudomonadota</taxon>
        <taxon>Alphaproteobacteria</taxon>
        <taxon>Hyphomicrobiales</taxon>
        <taxon>Boseaceae</taxon>
        <taxon>Bosea</taxon>
    </lineage>
</organism>
<dbReference type="SUPFAM" id="SSF52833">
    <property type="entry name" value="Thioredoxin-like"/>
    <property type="match status" value="1"/>
</dbReference>
<keyword evidence="4" id="KW-1185">Reference proteome</keyword>
<dbReference type="SUPFAM" id="SSF47616">
    <property type="entry name" value="GST C-terminal domain-like"/>
    <property type="match status" value="1"/>
</dbReference>
<dbReference type="EMBL" id="CP017147">
    <property type="protein sequence ID" value="AOO82110.1"/>
    <property type="molecule type" value="Genomic_DNA"/>
</dbReference>
<dbReference type="InterPro" id="IPR040079">
    <property type="entry name" value="Glutathione_S-Trfase"/>
</dbReference>
<dbReference type="InterPro" id="IPR036249">
    <property type="entry name" value="Thioredoxin-like_sf"/>
</dbReference>
<evidence type="ECO:0000259" key="2">
    <source>
        <dbReference type="Pfam" id="PF17172"/>
    </source>
</evidence>
<dbReference type="InterPro" id="IPR012336">
    <property type="entry name" value="Thioredoxin-like_fold"/>
</dbReference>
<dbReference type="Pfam" id="PF17171">
    <property type="entry name" value="GST_C_6"/>
    <property type="match status" value="1"/>
</dbReference>
<dbReference type="CDD" id="cd03193">
    <property type="entry name" value="GST_C_Metaxin"/>
    <property type="match status" value="1"/>
</dbReference>
<evidence type="ECO:0000313" key="4">
    <source>
        <dbReference type="Proteomes" id="UP000094969"/>
    </source>
</evidence>
<dbReference type="SFLD" id="SFLDS00019">
    <property type="entry name" value="Glutathione_Transferase_(cytos"/>
    <property type="match status" value="1"/>
</dbReference>
<proteinExistence type="predicted"/>
<dbReference type="SFLD" id="SFLDG01180">
    <property type="entry name" value="SUF1"/>
    <property type="match status" value="1"/>
</dbReference>
<dbReference type="AlphaFoldDB" id="A0A1D7U405"/>
<reference evidence="3 4" key="1">
    <citation type="journal article" date="2015" name="Antonie Van Leeuwenhoek">
        <title>Bosea vaviloviae sp. nov., a new species of slow-growing rhizobia isolated from nodules of the relict species Vavilovia formosa (Stev.) Fed.</title>
        <authorList>
            <person name="Safronova V.I."/>
            <person name="Kuznetsova I.G."/>
            <person name="Sazanova A.L."/>
            <person name="Kimeklis A.K."/>
            <person name="Belimov A.A."/>
            <person name="Andronov E.E."/>
            <person name="Pinaev A.G."/>
            <person name="Chizhevskaya E.P."/>
            <person name="Pukhaev A.R."/>
            <person name="Popov K.P."/>
            <person name="Willems A."/>
            <person name="Tikhonovich I.A."/>
        </authorList>
    </citation>
    <scope>NUCLEOTIDE SEQUENCE [LARGE SCALE GENOMIC DNA]</scope>
    <source>
        <strain evidence="3 4">Vaf18</strain>
    </source>
</reference>
<dbReference type="KEGG" id="bvv:BHK69_18155"/>
<dbReference type="InterPro" id="IPR050931">
    <property type="entry name" value="Mito_Protein_Transport_Metaxin"/>
</dbReference>
<dbReference type="SFLD" id="SFLDG01200">
    <property type="entry name" value="SUF1.1"/>
    <property type="match status" value="1"/>
</dbReference>
<feature type="domain" description="Metaxin glutathione S-transferase" evidence="1">
    <location>
        <begin position="164"/>
        <end position="225"/>
    </location>
</feature>
<protein>
    <submittedName>
        <fullName evidence="3">Glutathione S-transferase</fullName>
    </submittedName>
</protein>
<dbReference type="Pfam" id="PF17172">
    <property type="entry name" value="GST_N_4"/>
    <property type="match status" value="1"/>
</dbReference>
<dbReference type="InterPro" id="IPR026928">
    <property type="entry name" value="FAX/IsoI-like"/>
</dbReference>
<evidence type="ECO:0000313" key="3">
    <source>
        <dbReference type="EMBL" id="AOO82110.1"/>
    </source>
</evidence>
<evidence type="ECO:0000259" key="1">
    <source>
        <dbReference type="Pfam" id="PF17171"/>
    </source>
</evidence>
<keyword evidence="3" id="KW-0808">Transferase</keyword>
<dbReference type="Gene3D" id="3.40.30.10">
    <property type="entry name" value="Glutaredoxin"/>
    <property type="match status" value="1"/>
</dbReference>
<gene>
    <name evidence="3" type="ORF">BHK69_18155</name>
</gene>
<dbReference type="PANTHER" id="PTHR12289:SF41">
    <property type="entry name" value="FAILED AXON CONNECTIONS-RELATED"/>
    <property type="match status" value="1"/>
</dbReference>
<dbReference type="GO" id="GO:0016740">
    <property type="term" value="F:transferase activity"/>
    <property type="evidence" value="ECO:0007669"/>
    <property type="project" value="UniProtKB-KW"/>
</dbReference>
<feature type="domain" description="Thioredoxin-like fold" evidence="2">
    <location>
        <begin position="18"/>
        <end position="112"/>
    </location>
</feature>
<accession>A0A1D7U405</accession>
<dbReference type="Gene3D" id="1.20.1050.10">
    <property type="match status" value="1"/>
</dbReference>
<dbReference type="OrthoDB" id="7664269at2"/>
<dbReference type="STRING" id="1526658.BHK69_18155"/>
<dbReference type="InterPro" id="IPR033468">
    <property type="entry name" value="Metaxin_GST"/>
</dbReference>
<dbReference type="Proteomes" id="UP000094969">
    <property type="component" value="Chromosome"/>
</dbReference>
<dbReference type="RefSeq" id="WP_069691320.1">
    <property type="nucleotide sequence ID" value="NZ_CP017147.1"/>
</dbReference>